<comment type="similarity">
    <text evidence="1">Belongs to the outer membrane factor (OMF) (TC 1.B.17) family.</text>
</comment>
<dbReference type="AlphaFoldDB" id="A0A9X2V7L5"/>
<proteinExistence type="inferred from homology"/>
<organism evidence="4 5">
    <name type="scientific">Salinibacter ruber</name>
    <dbReference type="NCBI Taxonomy" id="146919"/>
    <lineage>
        <taxon>Bacteria</taxon>
        <taxon>Pseudomonadati</taxon>
        <taxon>Rhodothermota</taxon>
        <taxon>Rhodothermia</taxon>
        <taxon>Rhodothermales</taxon>
        <taxon>Salinibacteraceae</taxon>
        <taxon>Salinibacter</taxon>
    </lineage>
</organism>
<reference evidence="4" key="1">
    <citation type="submission" date="2022-08" db="EMBL/GenBank/DDBJ databases">
        <title>Genomic Encyclopedia of Type Strains, Phase V (KMG-V): Genome sequencing to study the core and pangenomes of soil and plant-associated prokaryotes.</title>
        <authorList>
            <person name="Whitman W."/>
        </authorList>
    </citation>
    <scope>NUCLEOTIDE SEQUENCE</scope>
    <source>
        <strain evidence="4">SP3026</strain>
        <strain evidence="3">SP3049</strain>
    </source>
</reference>
<dbReference type="EMBL" id="JANUAE010000004">
    <property type="protein sequence ID" value="MCS3709701.1"/>
    <property type="molecule type" value="Genomic_DNA"/>
</dbReference>
<name>A0A9X2V7L5_9BACT</name>
<gene>
    <name evidence="4" type="ORF">GGP45_002705</name>
    <name evidence="3" type="ORF">GGP61_001305</name>
</gene>
<dbReference type="EMBL" id="JANUBL010000005">
    <property type="protein sequence ID" value="MCS4122345.1"/>
    <property type="molecule type" value="Genomic_DNA"/>
</dbReference>
<dbReference type="Pfam" id="PF02321">
    <property type="entry name" value="OEP"/>
    <property type="match status" value="1"/>
</dbReference>
<feature type="coiled-coil region" evidence="2">
    <location>
        <begin position="200"/>
        <end position="252"/>
    </location>
</feature>
<accession>A0A9X2V7L5</accession>
<evidence type="ECO:0000313" key="4">
    <source>
        <dbReference type="EMBL" id="MCS4122345.1"/>
    </source>
</evidence>
<sequence>MAALGADAAEADAEALARNLALRIEAAYYELYRVQRREELLHAFEEQLRQFESAASTRYEVGDGSQQAILKAQVERGRLEMQRENLRAERESALQSLVRLTGRSDLEAPTQPVDVTVPSNLEEVGERAGEEAAEDRPEAEALRRRIEQAESEMALARRAYWPDFTVGAAYTDVRRDDLTPTMSGRDAFTLSVGVSIPLWRGKQEARLEEATVERHRTEAELEDFRLGVQAEVRDLRERIGRQQRQLTLLGEQLLPQAESSLEATLSAYKAGRTDFLDLLDAERTLFQLQLKQVDTHVRALQTAAKLEYVLGQISLSGDRP</sequence>
<dbReference type="InterPro" id="IPR003423">
    <property type="entry name" value="OMP_efflux"/>
</dbReference>
<protein>
    <submittedName>
        <fullName evidence="4">Outer membrane protein TolC</fullName>
    </submittedName>
</protein>
<keyword evidence="2" id="KW-0175">Coiled coil</keyword>
<dbReference type="GO" id="GO:0015562">
    <property type="term" value="F:efflux transmembrane transporter activity"/>
    <property type="evidence" value="ECO:0007669"/>
    <property type="project" value="InterPro"/>
</dbReference>
<dbReference type="SUPFAM" id="SSF56954">
    <property type="entry name" value="Outer membrane efflux proteins (OEP)"/>
    <property type="match status" value="1"/>
</dbReference>
<dbReference type="Proteomes" id="UP001155144">
    <property type="component" value="Unassembled WGS sequence"/>
</dbReference>
<feature type="coiled-coil region" evidence="2">
    <location>
        <begin position="34"/>
        <end position="103"/>
    </location>
</feature>
<dbReference type="PANTHER" id="PTHR30203:SF24">
    <property type="entry name" value="BLR4935 PROTEIN"/>
    <property type="match status" value="1"/>
</dbReference>
<dbReference type="Gene3D" id="1.20.1600.10">
    <property type="entry name" value="Outer membrane efflux proteins (OEP)"/>
    <property type="match status" value="1"/>
</dbReference>
<evidence type="ECO:0000256" key="1">
    <source>
        <dbReference type="ARBA" id="ARBA00007613"/>
    </source>
</evidence>
<dbReference type="PANTHER" id="PTHR30203">
    <property type="entry name" value="OUTER MEMBRANE CATION EFFLUX PROTEIN"/>
    <property type="match status" value="1"/>
</dbReference>
<evidence type="ECO:0000313" key="3">
    <source>
        <dbReference type="EMBL" id="MCS3709701.1"/>
    </source>
</evidence>
<evidence type="ECO:0000256" key="2">
    <source>
        <dbReference type="SAM" id="Coils"/>
    </source>
</evidence>
<dbReference type="Proteomes" id="UP001155057">
    <property type="component" value="Unassembled WGS sequence"/>
</dbReference>
<comment type="caution">
    <text evidence="4">The sequence shown here is derived from an EMBL/GenBank/DDBJ whole genome shotgun (WGS) entry which is preliminary data.</text>
</comment>
<dbReference type="InterPro" id="IPR010131">
    <property type="entry name" value="MdtP/NodT-like"/>
</dbReference>
<evidence type="ECO:0000313" key="5">
    <source>
        <dbReference type="Proteomes" id="UP001155144"/>
    </source>
</evidence>